<sequence>MAYGSHLLKTPLISVRCADFFNSKMHSSWETRSI</sequence>
<dbReference type="EMBL" id="BK015567">
    <property type="protein sequence ID" value="DAE13526.1"/>
    <property type="molecule type" value="Genomic_DNA"/>
</dbReference>
<evidence type="ECO:0000313" key="1">
    <source>
        <dbReference type="EMBL" id="DAE13526.1"/>
    </source>
</evidence>
<protein>
    <submittedName>
        <fullName evidence="1">Zinc finger protein</fullName>
    </submittedName>
</protein>
<name>A0A8S5Q2J9_9CAUD</name>
<accession>A0A8S5Q2J9</accession>
<organism evidence="1">
    <name type="scientific">Siphoviridae sp. ctVif31</name>
    <dbReference type="NCBI Taxonomy" id="2825532"/>
    <lineage>
        <taxon>Viruses</taxon>
        <taxon>Duplodnaviria</taxon>
        <taxon>Heunggongvirae</taxon>
        <taxon>Uroviricota</taxon>
        <taxon>Caudoviricetes</taxon>
    </lineage>
</organism>
<reference evidence="1" key="1">
    <citation type="journal article" date="2021" name="Proc. Natl. Acad. Sci. U.S.A.">
        <title>A Catalog of Tens of Thousands of Viruses from Human Metagenomes Reveals Hidden Associations with Chronic Diseases.</title>
        <authorList>
            <person name="Tisza M.J."/>
            <person name="Buck C.B."/>
        </authorList>
    </citation>
    <scope>NUCLEOTIDE SEQUENCE</scope>
    <source>
        <strain evidence="1">CtVif31</strain>
    </source>
</reference>
<proteinExistence type="predicted"/>